<evidence type="ECO:0000256" key="1">
    <source>
        <dbReference type="ARBA" id="ARBA00022737"/>
    </source>
</evidence>
<dbReference type="Pfam" id="PF13877">
    <property type="entry name" value="RPAP3_C"/>
    <property type="match status" value="1"/>
</dbReference>
<evidence type="ECO:0000256" key="3">
    <source>
        <dbReference type="ARBA" id="ARBA00038275"/>
    </source>
</evidence>
<proteinExistence type="inferred from homology"/>
<reference evidence="7" key="1">
    <citation type="submission" date="2020-11" db="EMBL/GenBank/DDBJ databases">
        <authorList>
            <consortium name="DOE Joint Genome Institute"/>
            <person name="Ahrendt S."/>
            <person name="Riley R."/>
            <person name="Andreopoulos W."/>
            <person name="Labutti K."/>
            <person name="Pangilinan J."/>
            <person name="Ruiz-Duenas F.J."/>
            <person name="Barrasa J.M."/>
            <person name="Sanchez-Garcia M."/>
            <person name="Camarero S."/>
            <person name="Miyauchi S."/>
            <person name="Serrano A."/>
            <person name="Linde D."/>
            <person name="Babiker R."/>
            <person name="Drula E."/>
            <person name="Ayuso-Fernandez I."/>
            <person name="Pacheco R."/>
            <person name="Padilla G."/>
            <person name="Ferreira P."/>
            <person name="Barriuso J."/>
            <person name="Kellner H."/>
            <person name="Castanera R."/>
            <person name="Alfaro M."/>
            <person name="Ramirez L."/>
            <person name="Pisabarro A.G."/>
            <person name="Kuo A."/>
            <person name="Tritt A."/>
            <person name="Lipzen A."/>
            <person name="He G."/>
            <person name="Yan M."/>
            <person name="Ng V."/>
            <person name="Cullen D."/>
            <person name="Martin F."/>
            <person name="Rosso M.-N."/>
            <person name="Henrissat B."/>
            <person name="Hibbett D."/>
            <person name="Martinez A.T."/>
            <person name="Grigoriev I.V."/>
        </authorList>
    </citation>
    <scope>NUCLEOTIDE SEQUENCE</scope>
    <source>
        <strain evidence="7">AH 40177</strain>
    </source>
</reference>
<dbReference type="SMART" id="SM00028">
    <property type="entry name" value="TPR"/>
    <property type="match status" value="2"/>
</dbReference>
<organism evidence="7 8">
    <name type="scientific">Rhodocollybia butyracea</name>
    <dbReference type="NCBI Taxonomy" id="206335"/>
    <lineage>
        <taxon>Eukaryota</taxon>
        <taxon>Fungi</taxon>
        <taxon>Dikarya</taxon>
        <taxon>Basidiomycota</taxon>
        <taxon>Agaricomycotina</taxon>
        <taxon>Agaricomycetes</taxon>
        <taxon>Agaricomycetidae</taxon>
        <taxon>Agaricales</taxon>
        <taxon>Marasmiineae</taxon>
        <taxon>Omphalotaceae</taxon>
        <taxon>Rhodocollybia</taxon>
    </lineage>
</organism>
<feature type="domain" description="RNA-polymerase II-associated protein 3-like C-terminal" evidence="6">
    <location>
        <begin position="280"/>
        <end position="384"/>
    </location>
</feature>
<dbReference type="Gene3D" id="1.25.40.10">
    <property type="entry name" value="Tetratricopeptide repeat domain"/>
    <property type="match status" value="1"/>
</dbReference>
<keyword evidence="2" id="KW-0802">TPR repeat</keyword>
<dbReference type="PANTHER" id="PTHR46423:SF1">
    <property type="entry name" value="RNA POLYMERASE II-ASSOCIATED PROTEIN 3"/>
    <property type="match status" value="1"/>
</dbReference>
<feature type="compositionally biased region" description="Basic and acidic residues" evidence="5">
    <location>
        <begin position="206"/>
        <end position="215"/>
    </location>
</feature>
<evidence type="ECO:0000256" key="4">
    <source>
        <dbReference type="ARBA" id="ARBA00040133"/>
    </source>
</evidence>
<dbReference type="AlphaFoldDB" id="A0A9P5PXL2"/>
<protein>
    <recommendedName>
        <fullName evidence="4">RNA polymerase II-associated protein 3</fullName>
    </recommendedName>
</protein>
<dbReference type="OrthoDB" id="629492at2759"/>
<dbReference type="GO" id="GO:0101031">
    <property type="term" value="C:protein folding chaperone complex"/>
    <property type="evidence" value="ECO:0007669"/>
    <property type="project" value="TreeGrafter"/>
</dbReference>
<dbReference type="EMBL" id="JADNRY010000013">
    <property type="protein sequence ID" value="KAF9074346.1"/>
    <property type="molecule type" value="Genomic_DNA"/>
</dbReference>
<dbReference type="InterPro" id="IPR051966">
    <property type="entry name" value="RPAP3"/>
</dbReference>
<dbReference type="InterPro" id="IPR011990">
    <property type="entry name" value="TPR-like_helical_dom_sf"/>
</dbReference>
<comment type="similarity">
    <text evidence="3">Belongs to the RPAP3 family.</text>
</comment>
<feature type="compositionally biased region" description="Low complexity" evidence="5">
    <location>
        <begin position="238"/>
        <end position="249"/>
    </location>
</feature>
<comment type="caution">
    <text evidence="7">The sequence shown here is derived from an EMBL/GenBank/DDBJ whole genome shotgun (WGS) entry which is preliminary data.</text>
</comment>
<keyword evidence="1" id="KW-0677">Repeat</keyword>
<dbReference type="InterPro" id="IPR019734">
    <property type="entry name" value="TPR_rpt"/>
</dbReference>
<evidence type="ECO:0000256" key="2">
    <source>
        <dbReference type="ARBA" id="ARBA00022803"/>
    </source>
</evidence>
<evidence type="ECO:0000313" key="8">
    <source>
        <dbReference type="Proteomes" id="UP000772434"/>
    </source>
</evidence>
<evidence type="ECO:0000256" key="5">
    <source>
        <dbReference type="SAM" id="MobiDB-lite"/>
    </source>
</evidence>
<dbReference type="Proteomes" id="UP000772434">
    <property type="component" value="Unassembled WGS sequence"/>
</dbReference>
<keyword evidence="8" id="KW-1185">Reference proteome</keyword>
<feature type="region of interest" description="Disordered" evidence="5">
    <location>
        <begin position="139"/>
        <end position="268"/>
    </location>
</feature>
<feature type="compositionally biased region" description="Low complexity" evidence="5">
    <location>
        <begin position="194"/>
        <end position="203"/>
    </location>
</feature>
<dbReference type="PANTHER" id="PTHR46423">
    <property type="entry name" value="RNA POLYMERASE II-ASSOCIATED PROTEIN 3"/>
    <property type="match status" value="1"/>
</dbReference>
<sequence length="413" mass="45580">MTSTTDLKDKARFILFLTILFFKKLIIPHRAILQDSKDWTFPLNRAAAYLKLAKNEDAERDCTTVLTLNASNVKALFRRAQARRALDKLIDAQKDLEQATLLDPSNEPVKNELNAVKDILWKKSTSDVVHPLRRRVPIQIIEPPNSHTTETSVSVPKSAKPKSSPSSLSSPSPPASDPNTTQSSARAEALPAKSSSSQEPSTSFQEAKRAREENSTKVSRVGGGIFRASGKNTIFPERTSSNGRTTSTTPVDGASSDHSKENADTPNWGATVELGNATVSLFEFTKGWNRLSGASVEDRLRYITTIAPSSYPNMFQNSLEPPLLTGIIKTLRSALDENGVSNPIGEKENPAHVNLISISACILRAFFDVRRIRTVMMFLSRTEREMIRKLVEQVFTVGQVGEKGAEAWKNMLK</sequence>
<dbReference type="SUPFAM" id="SSF48452">
    <property type="entry name" value="TPR-like"/>
    <property type="match status" value="1"/>
</dbReference>
<evidence type="ECO:0000259" key="6">
    <source>
        <dbReference type="Pfam" id="PF13877"/>
    </source>
</evidence>
<accession>A0A9P5PXL2</accession>
<gene>
    <name evidence="7" type="ORF">BDP27DRAFT_1444204</name>
</gene>
<feature type="compositionally biased region" description="Low complexity" evidence="5">
    <location>
        <begin position="152"/>
        <end position="170"/>
    </location>
</feature>
<dbReference type="InterPro" id="IPR025986">
    <property type="entry name" value="RPAP3-like_C"/>
</dbReference>
<evidence type="ECO:0000313" key="7">
    <source>
        <dbReference type="EMBL" id="KAF9074346.1"/>
    </source>
</evidence>
<name>A0A9P5PXL2_9AGAR</name>